<evidence type="ECO:0000259" key="9">
    <source>
        <dbReference type="Pfam" id="PF00814"/>
    </source>
</evidence>
<dbReference type="InterPro" id="IPR017860">
    <property type="entry name" value="Peptidase_M22_CS"/>
</dbReference>
<name>A0A2M6WN27_9BACT</name>
<comment type="cofactor">
    <cofactor evidence="8">
        <name>Fe(2+)</name>
        <dbReference type="ChEBI" id="CHEBI:29033"/>
    </cofactor>
    <text evidence="8">Binds 1 Fe(2+) ion per subunit.</text>
</comment>
<dbReference type="PROSITE" id="PS01016">
    <property type="entry name" value="GLYCOPROTEASE"/>
    <property type="match status" value="1"/>
</dbReference>
<dbReference type="GO" id="GO:0061711">
    <property type="term" value="F:tRNA N(6)-L-threonylcarbamoyladenine synthase activity"/>
    <property type="evidence" value="ECO:0007669"/>
    <property type="project" value="UniProtKB-EC"/>
</dbReference>
<comment type="function">
    <text evidence="8">Required for the formation of a threonylcarbamoyl group on adenosine at position 37 (t(6)A37) in tRNAs that read codons beginning with adenine. Is involved in the transfer of the threonylcarbamoyl moiety of threonylcarbamoyl-AMP (TC-AMP) to the N6 group of A37, together with TsaE and TsaB. TsaD likely plays a direct catalytic role in this reaction.</text>
</comment>
<feature type="binding site" evidence="8">
    <location>
        <position position="290"/>
    </location>
    <ligand>
        <name>substrate</name>
    </ligand>
</feature>
<dbReference type="InterPro" id="IPR000905">
    <property type="entry name" value="Gcp-like_dom"/>
</dbReference>
<keyword evidence="1 8" id="KW-0963">Cytoplasm</keyword>
<keyword evidence="4 8" id="KW-0479">Metal-binding</keyword>
<comment type="similarity">
    <text evidence="8">Belongs to the KAE1 / TsaD family.</text>
</comment>
<feature type="binding site" evidence="8">
    <location>
        <position position="128"/>
    </location>
    <ligand>
        <name>Fe cation</name>
        <dbReference type="ChEBI" id="CHEBI:24875"/>
    </ligand>
</feature>
<keyword evidence="3 8" id="KW-0819">tRNA processing</keyword>
<evidence type="ECO:0000256" key="5">
    <source>
        <dbReference type="ARBA" id="ARBA00023004"/>
    </source>
</evidence>
<comment type="catalytic activity">
    <reaction evidence="7 8">
        <text>L-threonylcarbamoyladenylate + adenosine(37) in tRNA = N(6)-L-threonylcarbamoyladenosine(37) in tRNA + AMP + H(+)</text>
        <dbReference type="Rhea" id="RHEA:37059"/>
        <dbReference type="Rhea" id="RHEA-COMP:10162"/>
        <dbReference type="Rhea" id="RHEA-COMP:10163"/>
        <dbReference type="ChEBI" id="CHEBI:15378"/>
        <dbReference type="ChEBI" id="CHEBI:73682"/>
        <dbReference type="ChEBI" id="CHEBI:74411"/>
        <dbReference type="ChEBI" id="CHEBI:74418"/>
        <dbReference type="ChEBI" id="CHEBI:456215"/>
        <dbReference type="EC" id="2.3.1.234"/>
    </reaction>
</comment>
<feature type="binding site" evidence="8">
    <location>
        <position position="193"/>
    </location>
    <ligand>
        <name>substrate</name>
    </ligand>
</feature>
<dbReference type="FunFam" id="3.30.420.40:FF:000040">
    <property type="entry name" value="tRNA N6-adenosine threonylcarbamoyltransferase"/>
    <property type="match status" value="1"/>
</dbReference>
<evidence type="ECO:0000313" key="10">
    <source>
        <dbReference type="EMBL" id="PIT94190.1"/>
    </source>
</evidence>
<dbReference type="InterPro" id="IPR043129">
    <property type="entry name" value="ATPase_NBD"/>
</dbReference>
<dbReference type="PRINTS" id="PR00789">
    <property type="entry name" value="OSIALOPTASE"/>
</dbReference>
<evidence type="ECO:0000256" key="4">
    <source>
        <dbReference type="ARBA" id="ARBA00022723"/>
    </source>
</evidence>
<dbReference type="GO" id="GO:0002949">
    <property type="term" value="P:tRNA threonylcarbamoyladenosine modification"/>
    <property type="evidence" value="ECO:0007669"/>
    <property type="project" value="UniProtKB-UniRule"/>
</dbReference>
<evidence type="ECO:0000256" key="1">
    <source>
        <dbReference type="ARBA" id="ARBA00022490"/>
    </source>
</evidence>
<dbReference type="CDD" id="cd24133">
    <property type="entry name" value="ASKHA_NBD_TsaD_bac"/>
    <property type="match status" value="1"/>
</dbReference>
<evidence type="ECO:0000256" key="2">
    <source>
        <dbReference type="ARBA" id="ARBA00022679"/>
    </source>
</evidence>
<dbReference type="Pfam" id="PF00814">
    <property type="entry name" value="TsaD"/>
    <property type="match status" value="1"/>
</dbReference>
<dbReference type="GO" id="GO:0005737">
    <property type="term" value="C:cytoplasm"/>
    <property type="evidence" value="ECO:0007669"/>
    <property type="project" value="UniProtKB-SubCell"/>
</dbReference>
<feature type="domain" description="Gcp-like" evidence="9">
    <location>
        <begin position="26"/>
        <end position="326"/>
    </location>
</feature>
<dbReference type="EC" id="2.3.1.234" evidence="8"/>
<dbReference type="Proteomes" id="UP000229335">
    <property type="component" value="Unassembled WGS sequence"/>
</dbReference>
<comment type="subcellular location">
    <subcellularLocation>
        <location evidence="8">Cytoplasm</location>
    </subcellularLocation>
</comment>
<feature type="binding site" evidence="8">
    <location>
        <begin position="147"/>
        <end position="151"/>
    </location>
    <ligand>
        <name>substrate</name>
    </ligand>
</feature>
<gene>
    <name evidence="8 10" type="primary">tsaD</name>
    <name evidence="10" type="ORF">COU00_00370</name>
</gene>
<keyword evidence="2 8" id="KW-0808">Transferase</keyword>
<dbReference type="PANTHER" id="PTHR11735">
    <property type="entry name" value="TRNA N6-ADENOSINE THREONYLCARBAMOYLTRANSFERASE"/>
    <property type="match status" value="1"/>
</dbReference>
<dbReference type="NCBIfam" id="TIGR03723">
    <property type="entry name" value="T6A_TsaD_YgjD"/>
    <property type="match status" value="1"/>
</dbReference>
<dbReference type="SUPFAM" id="SSF53067">
    <property type="entry name" value="Actin-like ATPase domain"/>
    <property type="match status" value="2"/>
</dbReference>
<reference evidence="11" key="1">
    <citation type="submission" date="2017-09" db="EMBL/GenBank/DDBJ databases">
        <title>Depth-based differentiation of microbial function through sediment-hosted aquifers and enrichment of novel symbionts in the deep terrestrial subsurface.</title>
        <authorList>
            <person name="Probst A.J."/>
            <person name="Ladd B."/>
            <person name="Jarett J.K."/>
            <person name="Geller-Mcgrath D.E."/>
            <person name="Sieber C.M.K."/>
            <person name="Emerson J.B."/>
            <person name="Anantharaman K."/>
            <person name="Thomas B.C."/>
            <person name="Malmstrom R."/>
            <person name="Stieglmeier M."/>
            <person name="Klingl A."/>
            <person name="Woyke T."/>
            <person name="Ryan C.M."/>
            <person name="Banfield J.F."/>
        </authorList>
    </citation>
    <scope>NUCLEOTIDE SEQUENCE [LARGE SCALE GENOMIC DNA]</scope>
</reference>
<dbReference type="PANTHER" id="PTHR11735:SF6">
    <property type="entry name" value="TRNA N6-ADENOSINE THREONYLCARBAMOYLTRANSFERASE, MITOCHONDRIAL"/>
    <property type="match status" value="1"/>
</dbReference>
<dbReference type="NCBIfam" id="TIGR00329">
    <property type="entry name" value="gcp_kae1"/>
    <property type="match status" value="1"/>
</dbReference>
<keyword evidence="6 8" id="KW-0012">Acyltransferase</keyword>
<evidence type="ECO:0000313" key="11">
    <source>
        <dbReference type="Proteomes" id="UP000229335"/>
    </source>
</evidence>
<dbReference type="EMBL" id="PFAS01000005">
    <property type="protein sequence ID" value="PIT94190.1"/>
    <property type="molecule type" value="Genomic_DNA"/>
</dbReference>
<organism evidence="10 11">
    <name type="scientific">Candidatus Falkowbacteria bacterium CG10_big_fil_rev_8_21_14_0_10_43_11</name>
    <dbReference type="NCBI Taxonomy" id="1974568"/>
    <lineage>
        <taxon>Bacteria</taxon>
        <taxon>Candidatus Falkowiibacteriota</taxon>
    </lineage>
</organism>
<protein>
    <recommendedName>
        <fullName evidence="8">tRNA N6-adenosine threonylcarbamoyltransferase</fullName>
        <ecNumber evidence="8">2.3.1.234</ecNumber>
    </recommendedName>
    <alternativeName>
        <fullName evidence="8">N6-L-threonylcarbamoyladenine synthase</fullName>
        <shortName evidence="8">t(6)A synthase</shortName>
    </alternativeName>
    <alternativeName>
        <fullName evidence="8">t(6)A37 threonylcarbamoyladenosine biosynthesis protein TsaD</fullName>
    </alternativeName>
    <alternativeName>
        <fullName evidence="8">tRNA threonylcarbamoyladenosine biosynthesis protein TsaD</fullName>
    </alternativeName>
</protein>
<sequence length="354" mass="38526">MKILGIESSCDETAAAVIEAKGDKIKVVSNVVSSQINIHKKYGGVIPELAARNHIKNILPVIRAALSPRPLSRLAGEGKRAPVSGVRAIAVTTGPGLISSLLIGIETAKALSYAWQKPLISVNHLAGHIYGNFITNKNIKFPALALIVSGGHTELIFMRGHYQFKLLGQTRDDAAGEAFDKAAKILGLGYPGGPAVAQEAMKIINHKSKIINLKLPRPMINDDNFDFSFSGLKTALLYQTQKDSEWRKKIPSYCAEFQQAIIDVLISKTVKAAKKHQVKSIMLAGGVAANLELRRQLSQAVAQKLPGINFHLPDLKYTTDNAAMIAAAGYFYIKTLKRKNIKTKLVKVDCNKKL</sequence>
<dbReference type="Gene3D" id="3.30.420.40">
    <property type="match status" value="2"/>
</dbReference>
<feature type="binding site" evidence="8">
    <location>
        <position position="124"/>
    </location>
    <ligand>
        <name>Fe cation</name>
        <dbReference type="ChEBI" id="CHEBI:24875"/>
    </ligand>
</feature>
<keyword evidence="5 8" id="KW-0408">Iron</keyword>
<evidence type="ECO:0000256" key="3">
    <source>
        <dbReference type="ARBA" id="ARBA00022694"/>
    </source>
</evidence>
<dbReference type="HAMAP" id="MF_01445">
    <property type="entry name" value="TsaD"/>
    <property type="match status" value="1"/>
</dbReference>
<evidence type="ECO:0000256" key="6">
    <source>
        <dbReference type="ARBA" id="ARBA00023315"/>
    </source>
</evidence>
<feature type="binding site" evidence="8">
    <location>
        <position position="180"/>
    </location>
    <ligand>
        <name>substrate</name>
    </ligand>
</feature>
<accession>A0A2M6WN27</accession>
<proteinExistence type="inferred from homology"/>
<evidence type="ECO:0000256" key="8">
    <source>
        <dbReference type="HAMAP-Rule" id="MF_01445"/>
    </source>
</evidence>
<comment type="caution">
    <text evidence="10">The sequence shown here is derived from an EMBL/GenBank/DDBJ whole genome shotgun (WGS) entry which is preliminary data.</text>
</comment>
<dbReference type="GO" id="GO:0005506">
    <property type="term" value="F:iron ion binding"/>
    <property type="evidence" value="ECO:0007669"/>
    <property type="project" value="UniProtKB-UniRule"/>
</dbReference>
<evidence type="ECO:0000256" key="7">
    <source>
        <dbReference type="ARBA" id="ARBA00048117"/>
    </source>
</evidence>
<dbReference type="InterPro" id="IPR017861">
    <property type="entry name" value="KAE1/TsaD"/>
</dbReference>
<feature type="binding site" evidence="8">
    <location>
        <position position="320"/>
    </location>
    <ligand>
        <name>Fe cation</name>
        <dbReference type="ChEBI" id="CHEBI:24875"/>
    </ligand>
</feature>
<dbReference type="InterPro" id="IPR022450">
    <property type="entry name" value="TsaD"/>
</dbReference>
<comment type="caution">
    <text evidence="8">Lacks conserved residue(s) required for the propagation of feature annotation.</text>
</comment>
<dbReference type="AlphaFoldDB" id="A0A2M6WN27"/>